<dbReference type="GO" id="GO:0042840">
    <property type="term" value="P:D-glucuronate catabolic process"/>
    <property type="evidence" value="ECO:0007669"/>
    <property type="project" value="TreeGrafter"/>
</dbReference>
<keyword evidence="6 7" id="KW-0413">Isomerase</keyword>
<dbReference type="SUPFAM" id="SSF51556">
    <property type="entry name" value="Metallo-dependent hydrolases"/>
    <property type="match status" value="1"/>
</dbReference>
<evidence type="ECO:0000256" key="3">
    <source>
        <dbReference type="ARBA" id="ARBA00008397"/>
    </source>
</evidence>
<comment type="caution">
    <text evidence="8">The sequence shown here is derived from an EMBL/GenBank/DDBJ whole genome shotgun (WGS) entry which is preliminary data.</text>
</comment>
<reference evidence="8" key="1">
    <citation type="submission" date="2020-10" db="EMBL/GenBank/DDBJ databases">
        <authorList>
            <person name="Gilroy R."/>
        </authorList>
    </citation>
    <scope>NUCLEOTIDE SEQUENCE</scope>
    <source>
        <strain evidence="8">1370</strain>
    </source>
</reference>
<evidence type="ECO:0000256" key="1">
    <source>
        <dbReference type="ARBA" id="ARBA00001165"/>
    </source>
</evidence>
<comment type="catalytic activity">
    <reaction evidence="1 7">
        <text>D-glucuronate = D-fructuronate</text>
        <dbReference type="Rhea" id="RHEA:13049"/>
        <dbReference type="ChEBI" id="CHEBI:58720"/>
        <dbReference type="ChEBI" id="CHEBI:59863"/>
        <dbReference type="EC" id="5.3.1.12"/>
    </reaction>
</comment>
<comment type="pathway">
    <text evidence="2 7">Carbohydrate metabolism; pentose and glucuronate interconversion.</text>
</comment>
<comment type="catalytic activity">
    <reaction evidence="7">
        <text>aldehydo-D-galacturonate = keto-D-tagaturonate</text>
        <dbReference type="Rhea" id="RHEA:27702"/>
        <dbReference type="ChEBI" id="CHEBI:12952"/>
        <dbReference type="ChEBI" id="CHEBI:17886"/>
    </reaction>
</comment>
<dbReference type="PANTHER" id="PTHR30068:SF4">
    <property type="entry name" value="URONATE ISOMERASE"/>
    <property type="match status" value="1"/>
</dbReference>
<dbReference type="EC" id="5.3.1.12" evidence="4 7"/>
<dbReference type="NCBIfam" id="NF002794">
    <property type="entry name" value="PRK02925.1"/>
    <property type="match status" value="1"/>
</dbReference>
<name>A0A9D1NRU1_9FIRM</name>
<dbReference type="Proteomes" id="UP000823960">
    <property type="component" value="Unassembled WGS sequence"/>
</dbReference>
<dbReference type="GO" id="GO:0019698">
    <property type="term" value="P:D-galacturonate catabolic process"/>
    <property type="evidence" value="ECO:0007669"/>
    <property type="project" value="TreeGrafter"/>
</dbReference>
<dbReference type="InterPro" id="IPR003766">
    <property type="entry name" value="Uronate_isomerase"/>
</dbReference>
<reference evidence="8" key="2">
    <citation type="journal article" date="2021" name="PeerJ">
        <title>Extensive microbial diversity within the chicken gut microbiome revealed by metagenomics and culture.</title>
        <authorList>
            <person name="Gilroy R."/>
            <person name="Ravi A."/>
            <person name="Getino M."/>
            <person name="Pursley I."/>
            <person name="Horton D.L."/>
            <person name="Alikhan N.F."/>
            <person name="Baker D."/>
            <person name="Gharbi K."/>
            <person name="Hall N."/>
            <person name="Watson M."/>
            <person name="Adriaenssens E.M."/>
            <person name="Foster-Nyarko E."/>
            <person name="Jarju S."/>
            <person name="Secka A."/>
            <person name="Antonio M."/>
            <person name="Oren A."/>
            <person name="Chaudhuri R.R."/>
            <person name="La Ragione R."/>
            <person name="Hildebrand F."/>
            <person name="Pallen M.J."/>
        </authorList>
    </citation>
    <scope>NUCLEOTIDE SEQUENCE</scope>
    <source>
        <strain evidence="8">1370</strain>
    </source>
</reference>
<evidence type="ECO:0000256" key="7">
    <source>
        <dbReference type="HAMAP-Rule" id="MF_00675"/>
    </source>
</evidence>
<evidence type="ECO:0000313" key="8">
    <source>
        <dbReference type="EMBL" id="HIV11076.1"/>
    </source>
</evidence>
<dbReference type="Pfam" id="PF02614">
    <property type="entry name" value="UxaC"/>
    <property type="match status" value="1"/>
</dbReference>
<organism evidence="8 9">
    <name type="scientific">Candidatus Faeciplasma avium</name>
    <dbReference type="NCBI Taxonomy" id="2840798"/>
    <lineage>
        <taxon>Bacteria</taxon>
        <taxon>Bacillati</taxon>
        <taxon>Bacillota</taxon>
        <taxon>Clostridia</taxon>
        <taxon>Eubacteriales</taxon>
        <taxon>Oscillospiraceae</taxon>
        <taxon>Oscillospiraceae incertae sedis</taxon>
        <taxon>Candidatus Faeciplasma</taxon>
    </lineage>
</organism>
<proteinExistence type="inferred from homology"/>
<accession>A0A9D1NRU1</accession>
<dbReference type="GO" id="GO:0008880">
    <property type="term" value="F:glucuronate isomerase activity"/>
    <property type="evidence" value="ECO:0007669"/>
    <property type="project" value="UniProtKB-UniRule"/>
</dbReference>
<dbReference type="EMBL" id="DVOL01000072">
    <property type="protein sequence ID" value="HIV11076.1"/>
    <property type="molecule type" value="Genomic_DNA"/>
</dbReference>
<evidence type="ECO:0000256" key="2">
    <source>
        <dbReference type="ARBA" id="ARBA00004892"/>
    </source>
</evidence>
<evidence type="ECO:0000256" key="6">
    <source>
        <dbReference type="ARBA" id="ARBA00023235"/>
    </source>
</evidence>
<evidence type="ECO:0000256" key="4">
    <source>
        <dbReference type="ARBA" id="ARBA00012546"/>
    </source>
</evidence>
<dbReference type="AlphaFoldDB" id="A0A9D1NRU1"/>
<protein>
    <recommendedName>
        <fullName evidence="5 7">Uronate isomerase</fullName>
        <ecNumber evidence="4 7">5.3.1.12</ecNumber>
    </recommendedName>
    <alternativeName>
        <fullName evidence="7">Glucuronate isomerase</fullName>
    </alternativeName>
    <alternativeName>
        <fullName evidence="7">Uronic isomerase</fullName>
    </alternativeName>
</protein>
<gene>
    <name evidence="7 8" type="primary">uxaC</name>
    <name evidence="8" type="ORF">IAD28_05240</name>
</gene>
<dbReference type="PANTHER" id="PTHR30068">
    <property type="entry name" value="URONATE ISOMERASE"/>
    <property type="match status" value="1"/>
</dbReference>
<dbReference type="Gene3D" id="1.10.2020.10">
    <property type="entry name" value="uronate isomerase, domain 2, chain A"/>
    <property type="match status" value="1"/>
</dbReference>
<dbReference type="HAMAP" id="MF_00675">
    <property type="entry name" value="UxaC"/>
    <property type="match status" value="1"/>
</dbReference>
<dbReference type="Gene3D" id="3.20.20.140">
    <property type="entry name" value="Metal-dependent hydrolases"/>
    <property type="match status" value="1"/>
</dbReference>
<evidence type="ECO:0000256" key="5">
    <source>
        <dbReference type="ARBA" id="ARBA00020555"/>
    </source>
</evidence>
<comment type="similarity">
    <text evidence="3 7">Belongs to the metallo-dependent hydrolases superfamily. Uronate isomerase family.</text>
</comment>
<evidence type="ECO:0000313" key="9">
    <source>
        <dbReference type="Proteomes" id="UP000823960"/>
    </source>
</evidence>
<dbReference type="InterPro" id="IPR032466">
    <property type="entry name" value="Metal_Hydrolase"/>
</dbReference>
<sequence>MSFITPQFMLRNKTAVRLYESYAKDMPIIDYHCHISPQEIYEDRRFDSITQLWLGGDHYKWRLIRSDGVPEEEITGEADPRLKFKRFAAALPKAIGNPMYHWCHLELKRYFGYDGILNADTADLVYDLANKRLAEPDMSARGIISRSNVRMIGTTDDPVDDLKWHRLLAGDSSFKTMVCPSFRPDKAINIDKPGFLEYIGLLQESAGVKIRSIQELFQALDARLDYFVENGCLATDHGLDYMVYAPSTIEQTDRIFKKALNSQPLTAEECEMYKTAVLLHLGREYAKRNIVMQIHYGVQRNANKKMLRALGPDTGFDCISTVECSSAVAGFLDALDCEGLLPKTILYSLNSADNAMLDTVIGSFQGSIVPGKIQHGAAWWFHDTAFGMEAHLRSLASLSILGNFIGMLTDSRSLLSYTRHEYFRRLLCSIIGQWVEDGEYPCDEAALESIIKGISYENAARYFGVRQL</sequence>